<accession>A0A5N5KWL7</accession>
<feature type="transmembrane region" description="Helical" evidence="1">
    <location>
        <begin position="42"/>
        <end position="62"/>
    </location>
</feature>
<gene>
    <name evidence="2" type="ORF">DKX38_017945</name>
</gene>
<reference evidence="3" key="1">
    <citation type="journal article" date="2019" name="Gigascience">
        <title>De novo genome assembly of the endangered Acer yangbiense, a plant species with extremely small populations endemic to Yunnan Province, China.</title>
        <authorList>
            <person name="Yang J."/>
            <person name="Wariss H.M."/>
            <person name="Tao L."/>
            <person name="Zhang R."/>
            <person name="Yun Q."/>
            <person name="Hollingsworth P."/>
            <person name="Dao Z."/>
            <person name="Luo G."/>
            <person name="Guo H."/>
            <person name="Ma Y."/>
            <person name="Sun W."/>
        </authorList>
    </citation>
    <scope>NUCLEOTIDE SEQUENCE [LARGE SCALE GENOMIC DNA]</scope>
    <source>
        <strain evidence="3">cv. br00</strain>
    </source>
</reference>
<dbReference type="AlphaFoldDB" id="A0A5N5KWL7"/>
<name>A0A5N5KWL7_9ROSI</name>
<evidence type="ECO:0000313" key="2">
    <source>
        <dbReference type="EMBL" id="KAB5534859.1"/>
    </source>
</evidence>
<evidence type="ECO:0000256" key="1">
    <source>
        <dbReference type="SAM" id="Phobius"/>
    </source>
</evidence>
<protein>
    <submittedName>
        <fullName evidence="2">Uncharacterized protein</fullName>
    </submittedName>
</protein>
<comment type="caution">
    <text evidence="2">The sequence shown here is derived from an EMBL/GenBank/DDBJ whole genome shotgun (WGS) entry which is preliminary data.</text>
</comment>
<evidence type="ECO:0000313" key="3">
    <source>
        <dbReference type="Proteomes" id="UP000326939"/>
    </source>
</evidence>
<proteinExistence type="predicted"/>
<keyword evidence="1" id="KW-0812">Transmembrane</keyword>
<organism evidence="2 3">
    <name type="scientific">Salix brachista</name>
    <dbReference type="NCBI Taxonomy" id="2182728"/>
    <lineage>
        <taxon>Eukaryota</taxon>
        <taxon>Viridiplantae</taxon>
        <taxon>Streptophyta</taxon>
        <taxon>Embryophyta</taxon>
        <taxon>Tracheophyta</taxon>
        <taxon>Spermatophyta</taxon>
        <taxon>Magnoliopsida</taxon>
        <taxon>eudicotyledons</taxon>
        <taxon>Gunneridae</taxon>
        <taxon>Pentapetalae</taxon>
        <taxon>rosids</taxon>
        <taxon>fabids</taxon>
        <taxon>Malpighiales</taxon>
        <taxon>Salicaceae</taxon>
        <taxon>Saliceae</taxon>
        <taxon>Salix</taxon>
    </lineage>
</organism>
<dbReference type="EMBL" id="VDCV01000011">
    <property type="protein sequence ID" value="KAB5534859.1"/>
    <property type="molecule type" value="Genomic_DNA"/>
</dbReference>
<sequence>MGPSRCQSAEPFPVLCFNGVVFVSQGGGNEIYDGIGFPNRLLLEYLLGSIMGMSWAANGLYIGNFMSQKAMQED</sequence>
<keyword evidence="1" id="KW-0472">Membrane</keyword>
<keyword evidence="3" id="KW-1185">Reference proteome</keyword>
<keyword evidence="1" id="KW-1133">Transmembrane helix</keyword>
<dbReference type="Proteomes" id="UP000326939">
    <property type="component" value="Chromosome 11"/>
</dbReference>